<evidence type="ECO:0000256" key="1">
    <source>
        <dbReference type="ARBA" id="ARBA00001974"/>
    </source>
</evidence>
<dbReference type="InterPro" id="IPR036250">
    <property type="entry name" value="AcylCo_DH-like_C"/>
</dbReference>
<comment type="caution">
    <text evidence="8">The sequence shown here is derived from an EMBL/GenBank/DDBJ whole genome shotgun (WGS) entry which is preliminary data.</text>
</comment>
<evidence type="ECO:0000313" key="8">
    <source>
        <dbReference type="EMBL" id="MCJ1961620.1"/>
    </source>
</evidence>
<dbReference type="Pfam" id="PF02771">
    <property type="entry name" value="Acyl-CoA_dh_N"/>
    <property type="match status" value="1"/>
</dbReference>
<sequence>MSEMRRELEDSARKVFPDWQAAQDAEGSWAQMAELGWFMAGVPEALGGLGLERRDLAVIFTEMGRARMPGPALAQFLALEALVQAPDFPGRAELLENAMAGAAITASLTIAGDGLTAVPDADTADRILVRSADEVTLADLAGAKITPFPTWDGSRRLFTVAPAPDAPRIPLAAGVEAAALTERLDGLLCLGLAGDALGGADAVLAMAIEYLGTRRQFDRPLAMFQALKHRAADLKVALETATALYEASSEAAPLALGAMKAHCCEVYKQVAEEAVQFHGGIGLTVEYPVHLFLKRAFLNRALGGSAAFWNESAGDAVLERTSAG</sequence>
<dbReference type="SUPFAM" id="SSF56645">
    <property type="entry name" value="Acyl-CoA dehydrogenase NM domain-like"/>
    <property type="match status" value="1"/>
</dbReference>
<dbReference type="Gene3D" id="1.10.540.10">
    <property type="entry name" value="Acyl-CoA dehydrogenase/oxidase, N-terminal domain"/>
    <property type="match status" value="1"/>
</dbReference>
<dbReference type="RefSeq" id="WP_243800896.1">
    <property type="nucleotide sequence ID" value="NZ_JALHAT010000024.1"/>
</dbReference>
<keyword evidence="5" id="KW-0560">Oxidoreductase</keyword>
<dbReference type="Pfam" id="PF00441">
    <property type="entry name" value="Acyl-CoA_dh_1"/>
    <property type="match status" value="1"/>
</dbReference>
<evidence type="ECO:0000259" key="6">
    <source>
        <dbReference type="Pfam" id="PF00441"/>
    </source>
</evidence>
<name>A0ABT0AEJ8_9SPHN</name>
<evidence type="ECO:0000256" key="3">
    <source>
        <dbReference type="ARBA" id="ARBA00022630"/>
    </source>
</evidence>
<dbReference type="Proteomes" id="UP001162802">
    <property type="component" value="Unassembled WGS sequence"/>
</dbReference>
<reference evidence="8" key="1">
    <citation type="submission" date="2022-03" db="EMBL/GenBank/DDBJ databases">
        <title>Identification of a novel bacterium isolated from mangrove sediments.</title>
        <authorList>
            <person name="Pan X."/>
        </authorList>
    </citation>
    <scope>NUCLEOTIDE SEQUENCE</scope>
    <source>
        <strain evidence="8">B2637</strain>
    </source>
</reference>
<keyword evidence="9" id="KW-1185">Reference proteome</keyword>
<keyword evidence="4" id="KW-0274">FAD</keyword>
<keyword evidence="3" id="KW-0285">Flavoprotein</keyword>
<evidence type="ECO:0000256" key="5">
    <source>
        <dbReference type="ARBA" id="ARBA00023002"/>
    </source>
</evidence>
<feature type="domain" description="Acyl-CoA dehydrogenase/oxidase C-terminal" evidence="6">
    <location>
        <begin position="191"/>
        <end position="306"/>
    </location>
</feature>
<dbReference type="SUPFAM" id="SSF47203">
    <property type="entry name" value="Acyl-CoA dehydrogenase C-terminal domain-like"/>
    <property type="match status" value="1"/>
</dbReference>
<dbReference type="InterPro" id="IPR037069">
    <property type="entry name" value="AcylCoA_DH/ox_N_sf"/>
</dbReference>
<dbReference type="PANTHER" id="PTHR43884:SF20">
    <property type="entry name" value="ACYL-COA DEHYDROGENASE FADE28"/>
    <property type="match status" value="1"/>
</dbReference>
<organism evidence="8 9">
    <name type="scientific">Novosphingobium mangrovi</name>
    <name type="common">ex Hu et al. 2023</name>
    <dbReference type="NCBI Taxonomy" id="2930094"/>
    <lineage>
        <taxon>Bacteria</taxon>
        <taxon>Pseudomonadati</taxon>
        <taxon>Pseudomonadota</taxon>
        <taxon>Alphaproteobacteria</taxon>
        <taxon>Sphingomonadales</taxon>
        <taxon>Sphingomonadaceae</taxon>
        <taxon>Novosphingobium</taxon>
    </lineage>
</organism>
<dbReference type="InterPro" id="IPR013786">
    <property type="entry name" value="AcylCoA_DH/ox_N"/>
</dbReference>
<evidence type="ECO:0000313" key="9">
    <source>
        <dbReference type="Proteomes" id="UP001162802"/>
    </source>
</evidence>
<proteinExistence type="inferred from homology"/>
<accession>A0ABT0AEJ8</accession>
<evidence type="ECO:0000259" key="7">
    <source>
        <dbReference type="Pfam" id="PF02771"/>
    </source>
</evidence>
<protein>
    <submittedName>
        <fullName evidence="8">Acyl-CoA/acyl-ACP dehydrogenase</fullName>
    </submittedName>
</protein>
<gene>
    <name evidence="8" type="ORF">MTR65_13075</name>
</gene>
<dbReference type="Gene3D" id="1.20.140.10">
    <property type="entry name" value="Butyryl-CoA Dehydrogenase, subunit A, domain 3"/>
    <property type="match status" value="1"/>
</dbReference>
<comment type="similarity">
    <text evidence="2">Belongs to the acyl-CoA dehydrogenase family.</text>
</comment>
<comment type="cofactor">
    <cofactor evidence="1">
        <name>FAD</name>
        <dbReference type="ChEBI" id="CHEBI:57692"/>
    </cofactor>
</comment>
<dbReference type="EMBL" id="JALHAT010000024">
    <property type="protein sequence ID" value="MCJ1961620.1"/>
    <property type="molecule type" value="Genomic_DNA"/>
</dbReference>
<evidence type="ECO:0000256" key="2">
    <source>
        <dbReference type="ARBA" id="ARBA00009347"/>
    </source>
</evidence>
<feature type="domain" description="Acyl-CoA dehydrogenase/oxidase N-terminal" evidence="7">
    <location>
        <begin position="4"/>
        <end position="70"/>
    </location>
</feature>
<dbReference type="InterPro" id="IPR009075">
    <property type="entry name" value="AcylCo_DH/oxidase_C"/>
</dbReference>
<dbReference type="InterPro" id="IPR009100">
    <property type="entry name" value="AcylCoA_DH/oxidase_NM_dom_sf"/>
</dbReference>
<dbReference type="PANTHER" id="PTHR43884">
    <property type="entry name" value="ACYL-COA DEHYDROGENASE"/>
    <property type="match status" value="1"/>
</dbReference>
<evidence type="ECO:0000256" key="4">
    <source>
        <dbReference type="ARBA" id="ARBA00022827"/>
    </source>
</evidence>